<keyword evidence="3" id="KW-0333">Golgi apparatus</keyword>
<protein>
    <submittedName>
        <fullName evidence="6">Uncharacterized protein</fullName>
    </submittedName>
</protein>
<reference evidence="6" key="1">
    <citation type="submission" date="2021-02" db="EMBL/GenBank/DDBJ databases">
        <authorList>
            <person name="Nowell W R."/>
        </authorList>
    </citation>
    <scope>NUCLEOTIDE SEQUENCE</scope>
</reference>
<organism evidence="6 7">
    <name type="scientific">Adineta steineri</name>
    <dbReference type="NCBI Taxonomy" id="433720"/>
    <lineage>
        <taxon>Eukaryota</taxon>
        <taxon>Metazoa</taxon>
        <taxon>Spiralia</taxon>
        <taxon>Gnathifera</taxon>
        <taxon>Rotifera</taxon>
        <taxon>Eurotatoria</taxon>
        <taxon>Bdelloidea</taxon>
        <taxon>Adinetida</taxon>
        <taxon>Adinetidae</taxon>
        <taxon>Adineta</taxon>
    </lineage>
</organism>
<dbReference type="Proteomes" id="UP000663860">
    <property type="component" value="Unassembled WGS sequence"/>
</dbReference>
<evidence type="ECO:0000313" key="7">
    <source>
        <dbReference type="Proteomes" id="UP000663860"/>
    </source>
</evidence>
<gene>
    <name evidence="6" type="ORF">IZO911_LOCUS37900</name>
</gene>
<dbReference type="InterPro" id="IPR011990">
    <property type="entry name" value="TPR-like_helical_dom_sf"/>
</dbReference>
<dbReference type="PANTHER" id="PTHR21512">
    <property type="entry name" value="TRAFFICKING PROTEIN PARTICLE COMPLEX SUBUNIT 9"/>
    <property type="match status" value="1"/>
</dbReference>
<dbReference type="Pfam" id="PF26251">
    <property type="entry name" value="TPR_TRAPPC9-Trs120"/>
    <property type="match status" value="1"/>
</dbReference>
<feature type="domain" description="Trs120/TRAPPC9 N-terminal" evidence="4">
    <location>
        <begin position="27"/>
        <end position="390"/>
    </location>
</feature>
<name>A0A815IXV4_9BILA</name>
<evidence type="ECO:0000313" key="6">
    <source>
        <dbReference type="EMBL" id="CAF1371740.1"/>
    </source>
</evidence>
<accession>A0A815IXV4</accession>
<feature type="domain" description="Trs120/TRAPPC9 TPR region" evidence="5">
    <location>
        <begin position="481"/>
        <end position="628"/>
    </location>
</feature>
<dbReference type="Pfam" id="PF08626">
    <property type="entry name" value="TRAPPC9-Trs120"/>
    <property type="match status" value="2"/>
</dbReference>
<dbReference type="InterPro" id="IPR058563">
    <property type="entry name" value="Trs120_TRAPPC9_N"/>
</dbReference>
<comment type="caution">
    <text evidence="6">The sequence shown here is derived from an EMBL/GenBank/DDBJ whole genome shotgun (WGS) entry which is preliminary data.</text>
</comment>
<dbReference type="InterPro" id="IPR013935">
    <property type="entry name" value="Trs120_TRAPPC9"/>
</dbReference>
<evidence type="ECO:0000256" key="1">
    <source>
        <dbReference type="ARBA" id="ARBA00004555"/>
    </source>
</evidence>
<dbReference type="InterPro" id="IPR058564">
    <property type="entry name" value="TPR_TRAPPC9_Trs120"/>
</dbReference>
<evidence type="ECO:0000256" key="2">
    <source>
        <dbReference type="ARBA" id="ARBA00008459"/>
    </source>
</evidence>
<comment type="subcellular location">
    <subcellularLocation>
        <location evidence="1">Golgi apparatus</location>
    </subcellularLocation>
</comment>
<dbReference type="GO" id="GO:0005802">
    <property type="term" value="C:trans-Golgi network"/>
    <property type="evidence" value="ECO:0007669"/>
    <property type="project" value="TreeGrafter"/>
</dbReference>
<dbReference type="InterPro" id="IPR019734">
    <property type="entry name" value="TPR_rpt"/>
</dbReference>
<feature type="domain" description="Trs120/TRAPPC9 N-terminal" evidence="4">
    <location>
        <begin position="692"/>
        <end position="746"/>
    </location>
</feature>
<proteinExistence type="inferred from homology"/>
<dbReference type="PANTHER" id="PTHR21512:SF5">
    <property type="entry name" value="TRAFFICKING PROTEIN PARTICLE COMPLEX SUBUNIT 9"/>
    <property type="match status" value="1"/>
</dbReference>
<evidence type="ECO:0000256" key="3">
    <source>
        <dbReference type="ARBA" id="ARBA00023034"/>
    </source>
</evidence>
<comment type="similarity">
    <text evidence="2">Belongs to the NIBP family.</text>
</comment>
<dbReference type="SMART" id="SM00028">
    <property type="entry name" value="TPR"/>
    <property type="match status" value="2"/>
</dbReference>
<evidence type="ECO:0000259" key="4">
    <source>
        <dbReference type="Pfam" id="PF08626"/>
    </source>
</evidence>
<dbReference type="SUPFAM" id="SSF48452">
    <property type="entry name" value="TPR-like"/>
    <property type="match status" value="1"/>
</dbReference>
<dbReference type="EMBL" id="CAJNOE010000997">
    <property type="protein sequence ID" value="CAF1371740.1"/>
    <property type="molecule type" value="Genomic_DNA"/>
</dbReference>
<evidence type="ECO:0000259" key="5">
    <source>
        <dbReference type="Pfam" id="PF26251"/>
    </source>
</evidence>
<sequence>MHFNLIHNFAQVFFTHKNYTNEQFKLEYSFVKESLIIEEASLNEIQLYRRPLAFIYFTVSQTSKELRDVLDQFTKIKQKQKDVFVHLFVRYKNVNSIDDDDEISTDGKLDNITIDESDYAPSSYRPSVSSMMSVDSYHTMPYPLSTIKQQDSMSLDETGSVTSDSVSLTNSLTGPSLFQGVGADNVIGDDDSEDATISIETPIKTSDKSSKKVKRPFLKSLTLATSNIRDSFDTDLTKVLHCLEANLAKYVSESKQSNGIISSIDSQLADIRLMVNSEDNCSLLQSRAVDHNGFNHDRVFKSTLNEFNMRIMLIIFNHYTKANTIVTAEAAKNKLGKKIIDARVLKRKADCYLLLGSVDRAQQTYRRAAEALKSQNDILWHAAALEGRVAANCLSTNKSKTRFPKTMSYLSQRSFTKMMSVKNILKLSSHALLSSQPDIESALQIYSSSNSSLLNNKIFQLELDACLRWCGLLLEQNDMKKYRKDIDEYIQRINALGYDLKEHIDSIYLNAYLAETYALIGLKRKSALYYRSAAFSGLLLLNEKNGYHDEINFFDELIKRARTGYGIDGFVDLDNQLIFPLIQKTVINESLQISLKNNDFKTIIESVYFAIETLIEHMTDDELKQLLTFLNGSSQSIACSYCSIPRLKSLDLLPLSDRLKAWKAEPEQILFIHNAERDLPKQQQSLRRKVGKKIIDARVLKRKADCYLLLGSIDRAQQTYRRAAEALKSQNDILWHAAALEGRVAANCLSTNKSKTRFPKTMSYLSQRSFTKMMSVKNILKLSSHALLSSQPDIESAIQIYSSSNSSLLNNKIFQLELDACLRWCSLLLEQSDMKKYRKDIDEYIQRINALGYDLKEHIDSIYLNAYLAETYALIGLKRKSALYYRSAAFSGLLLLNEKNGYHDEINFFDELIKQARTGYGIDDNQLIFPLIQKTVINESLQISLKNNDFKTIIENVHFAIETLIEHMTDDELKQLLTFLNGSSQSIACSYRSIPRLKSLDLLPLSDRLKACKAEPENSPFFVHQKHDLPKQHQSLRRKVDFLWIKNQQVQIALVVENYLPSTMFIDQLEFITENQLFTKLETKYRIPSRTTKRLLIDCIPKESGQYRIQGLRYHILSTNQEYLFKDFPTIRHCLCSVDVLDELPILNVEYLLVNDVQVDLIDKSTTYNAQVHRGEDLFVTLGIINSSSECEISTLEIQVFAYGLDMTECIKITESDLPILMAETVKPKIDLNEIYDRCLLRHDRSTTNSESLTIELRLNYCKEVPNKEKSYYYRRNTIELRLDYLSSIKFEINDIQNDEDFIFTDLSYLICCKIDNHLSEEITFDNSTVKSMESSLITLKQDKIKLNTFTSDLNQLVADIRTQLPTHIHYKTTTSVSILFTLFTVVRL</sequence>